<dbReference type="Gene3D" id="3.90.1720.10">
    <property type="entry name" value="endopeptidase domain like (from Nostoc punctiforme)"/>
    <property type="match status" value="1"/>
</dbReference>
<dbReference type="Pfam" id="PF05708">
    <property type="entry name" value="Peptidase_C92"/>
    <property type="match status" value="1"/>
</dbReference>
<proteinExistence type="predicted"/>
<reference evidence="1 2" key="1">
    <citation type="submission" date="2019-11" db="EMBL/GenBank/DDBJ databases">
        <title>Using colonization assays and comparative genomics to discover symbiosis behaviors and factors in Vibrio fischeri.</title>
        <authorList>
            <person name="Bongrand C."/>
            <person name="Moriano-Gutierrez S."/>
            <person name="Arevalo P."/>
            <person name="Mcfall-Ngai M."/>
            <person name="Visick K."/>
            <person name="Polz M.F."/>
            <person name="Ruby E.G."/>
        </authorList>
    </citation>
    <scope>NUCLEOTIDE SEQUENCE [LARGE SCALE GENOMIC DNA]</scope>
    <source>
        <strain evidence="2">emors.3.2</strain>
    </source>
</reference>
<dbReference type="AlphaFoldDB" id="A0A6N3Z6Z3"/>
<evidence type="ECO:0000313" key="1">
    <source>
        <dbReference type="EMBL" id="MUK47564.1"/>
    </source>
</evidence>
<dbReference type="EMBL" id="WOBO01000047">
    <property type="protein sequence ID" value="MUK47564.1"/>
    <property type="molecule type" value="Genomic_DNA"/>
</dbReference>
<evidence type="ECO:0000313" key="2">
    <source>
        <dbReference type="Proteomes" id="UP000435323"/>
    </source>
</evidence>
<dbReference type="InterPro" id="IPR024453">
    <property type="entry name" value="Peptidase_C92"/>
</dbReference>
<dbReference type="InterPro" id="IPR038765">
    <property type="entry name" value="Papain-like_cys_pep_sf"/>
</dbReference>
<sequence length="371" mass="42509">MGKSYVIDIPKLELGDVILTSEKGVVSKGVRVATLSKYSHAAIYVGGTIIEATLGGVFSKNPQRLIFNSEKQVAVYRYREPLNQTEIKSICGYARSKVASLYTLPEAATLRYRDLLKIPESRKQFCSRLVALAYSDNGIDLANIRNPAYCTPKQLSLCKAFYKVNGIIREANEGDIEFAKTDDPNILHQKETINWVNKVRKLVNKEGLEREYDIQSITDVDKFLRFNSEFDDKIVGYLKSEGYLTHYNFDTKRNPYRYSLALLESAFIVRNDKDEFLNEQLVKENNIINLYSENLDRYLHYFLSKNINYYREHCVLYINLLTGIYTRMKFVNELAVKFSYDNAANISGEYMRVAGKNIMVANEIIGSKLGA</sequence>
<gene>
    <name evidence="1" type="ORF">GNP77_19660</name>
</gene>
<evidence type="ECO:0008006" key="3">
    <source>
        <dbReference type="Google" id="ProtNLM"/>
    </source>
</evidence>
<organism evidence="1 2">
    <name type="scientific">Aliivibrio fischeri</name>
    <name type="common">Vibrio fischeri</name>
    <dbReference type="NCBI Taxonomy" id="668"/>
    <lineage>
        <taxon>Bacteria</taxon>
        <taxon>Pseudomonadati</taxon>
        <taxon>Pseudomonadota</taxon>
        <taxon>Gammaproteobacteria</taxon>
        <taxon>Vibrionales</taxon>
        <taxon>Vibrionaceae</taxon>
        <taxon>Aliivibrio</taxon>
    </lineage>
</organism>
<accession>A0A6N3Z6Z3</accession>
<dbReference type="SUPFAM" id="SSF54001">
    <property type="entry name" value="Cysteine proteinases"/>
    <property type="match status" value="1"/>
</dbReference>
<name>A0A6N3Z6Z3_ALIFS</name>
<dbReference type="Proteomes" id="UP000435323">
    <property type="component" value="Unassembled WGS sequence"/>
</dbReference>
<dbReference type="RefSeq" id="WP_155658491.1">
    <property type="nucleotide sequence ID" value="NZ_WOBO01000047.1"/>
</dbReference>
<protein>
    <recommendedName>
        <fullName evidence="3">Permuted papain-like amidase enzyme, YaeF/YiiX, C92 family</fullName>
    </recommendedName>
</protein>
<comment type="caution">
    <text evidence="1">The sequence shown here is derived from an EMBL/GenBank/DDBJ whole genome shotgun (WGS) entry which is preliminary data.</text>
</comment>